<evidence type="ECO:0000313" key="8">
    <source>
        <dbReference type="Proteomes" id="UP001187192"/>
    </source>
</evidence>
<dbReference type="Proteomes" id="UP001187192">
    <property type="component" value="Unassembled WGS sequence"/>
</dbReference>
<dbReference type="InterPro" id="IPR006957">
    <property type="entry name" value="EIN3"/>
</dbReference>
<dbReference type="GO" id="GO:0005634">
    <property type="term" value="C:nucleus"/>
    <property type="evidence" value="ECO:0007669"/>
    <property type="project" value="UniProtKB-SubCell"/>
</dbReference>
<feature type="region of interest" description="Disordered" evidence="5">
    <location>
        <begin position="51"/>
        <end position="74"/>
    </location>
</feature>
<dbReference type="PANTHER" id="PTHR33305:SF29">
    <property type="entry name" value="ETHYLENE INSENSITIVE 3-LIKE 5 PROTEIN"/>
    <property type="match status" value="1"/>
</dbReference>
<evidence type="ECO:0000256" key="5">
    <source>
        <dbReference type="SAM" id="MobiDB-lite"/>
    </source>
</evidence>
<dbReference type="InterPro" id="IPR047091">
    <property type="entry name" value="EIN3-like_DNA-bd"/>
</dbReference>
<dbReference type="GO" id="GO:0003700">
    <property type="term" value="F:DNA-binding transcription factor activity"/>
    <property type="evidence" value="ECO:0007669"/>
    <property type="project" value="InterPro"/>
</dbReference>
<evidence type="ECO:0000256" key="3">
    <source>
        <dbReference type="ARBA" id="ARBA00022745"/>
    </source>
</evidence>
<dbReference type="Pfam" id="PF04873">
    <property type="entry name" value="EIN3_DNA-bd"/>
    <property type="match status" value="1"/>
</dbReference>
<evidence type="ECO:0000256" key="1">
    <source>
        <dbReference type="ARBA" id="ARBA00004123"/>
    </source>
</evidence>
<dbReference type="GO" id="GO:0009873">
    <property type="term" value="P:ethylene-activated signaling pathway"/>
    <property type="evidence" value="ECO:0007669"/>
    <property type="project" value="UniProtKB-KW"/>
</dbReference>
<comment type="subcellular location">
    <subcellularLocation>
        <location evidence="1">Nucleus</location>
    </subcellularLocation>
</comment>
<comment type="similarity">
    <text evidence="2">Belongs to the EIN3 family.</text>
</comment>
<keyword evidence="8" id="KW-1185">Reference proteome</keyword>
<evidence type="ECO:0000256" key="4">
    <source>
        <dbReference type="ARBA" id="ARBA00023242"/>
    </source>
</evidence>
<name>A0AA88A430_FICCA</name>
<proteinExistence type="inferred from homology"/>
<protein>
    <recommendedName>
        <fullName evidence="6">Ethylene insensitive 3-like DNA-binding domain-containing protein</fullName>
    </recommendedName>
</protein>
<keyword evidence="3" id="KW-0936">Ethylene signaling pathway</keyword>
<dbReference type="InterPro" id="IPR023278">
    <property type="entry name" value="Ethylene_insens-like_DNA-bd"/>
</dbReference>
<feature type="domain" description="Ethylene insensitive 3-like DNA-binding" evidence="6">
    <location>
        <begin position="32"/>
        <end position="243"/>
    </location>
</feature>
<evidence type="ECO:0000313" key="7">
    <source>
        <dbReference type="EMBL" id="GMN33711.1"/>
    </source>
</evidence>
<evidence type="ECO:0000256" key="2">
    <source>
        <dbReference type="ARBA" id="ARBA00009416"/>
    </source>
</evidence>
<organism evidence="7 8">
    <name type="scientific">Ficus carica</name>
    <name type="common">Common fig</name>
    <dbReference type="NCBI Taxonomy" id="3494"/>
    <lineage>
        <taxon>Eukaryota</taxon>
        <taxon>Viridiplantae</taxon>
        <taxon>Streptophyta</taxon>
        <taxon>Embryophyta</taxon>
        <taxon>Tracheophyta</taxon>
        <taxon>Spermatophyta</taxon>
        <taxon>Magnoliopsida</taxon>
        <taxon>eudicotyledons</taxon>
        <taxon>Gunneridae</taxon>
        <taxon>Pentapetalae</taxon>
        <taxon>rosids</taxon>
        <taxon>fabids</taxon>
        <taxon>Rosales</taxon>
        <taxon>Moraceae</taxon>
        <taxon>Ficeae</taxon>
        <taxon>Ficus</taxon>
    </lineage>
</organism>
<dbReference type="GO" id="GO:0003677">
    <property type="term" value="F:DNA binding"/>
    <property type="evidence" value="ECO:0007669"/>
    <property type="project" value="TreeGrafter"/>
</dbReference>
<gene>
    <name evidence="7" type="ORF">TIFTF001_004299</name>
</gene>
<dbReference type="EMBL" id="BTGU01000004">
    <property type="protein sequence ID" value="GMN33711.1"/>
    <property type="molecule type" value="Genomic_DNA"/>
</dbReference>
<keyword evidence="4" id="KW-0539">Nucleus</keyword>
<dbReference type="PANTHER" id="PTHR33305">
    <property type="entry name" value="ETHYLENE INSENSITIVE 3-LIKE 2 PROTEIN"/>
    <property type="match status" value="1"/>
</dbReference>
<evidence type="ECO:0000259" key="6">
    <source>
        <dbReference type="Pfam" id="PF04873"/>
    </source>
</evidence>
<dbReference type="AlphaFoldDB" id="A0AA88A430"/>
<sequence>MVEIHGELEPLSPGEEVAVQAELDRQEDIGYDELKRRMWKDKTLMQKLKEKAKHLDVDQSPLSSPSAKEELSRRKKMARAQDSILKYMVKIMEVCKAQGFVHGIVPEKGKPFTGSSDSLREWWKDEVRFDQSAPNAIVEFLPSVVADEASDIGTISCMHLLPDLQDTTLGSLLSALMQHCIPPQSRFPLEKGLAPPWWPTGKELWWGEQGTTASEHGPPPYKKPHDLKKVWKVSDLTAVLKHGAGF</sequence>
<accession>A0AA88A430</accession>
<dbReference type="Gene3D" id="1.10.3180.10">
    <property type="entry name" value="DNA-binding domain of EIN3-like"/>
    <property type="match status" value="2"/>
</dbReference>
<comment type="caution">
    <text evidence="7">The sequence shown here is derived from an EMBL/GenBank/DDBJ whole genome shotgun (WGS) entry which is preliminary data.</text>
</comment>
<reference evidence="7" key="1">
    <citation type="submission" date="2023-07" db="EMBL/GenBank/DDBJ databases">
        <title>draft genome sequence of fig (Ficus carica).</title>
        <authorList>
            <person name="Takahashi T."/>
            <person name="Nishimura K."/>
        </authorList>
    </citation>
    <scope>NUCLEOTIDE SEQUENCE</scope>
</reference>
<dbReference type="SUPFAM" id="SSF116768">
    <property type="entry name" value="DNA-binding domain of EIN3-like"/>
    <property type="match status" value="1"/>
</dbReference>